<evidence type="ECO:0000256" key="3">
    <source>
        <dbReference type="ARBA" id="ARBA00022448"/>
    </source>
</evidence>
<dbReference type="GO" id="GO:0016491">
    <property type="term" value="F:oxidoreductase activity"/>
    <property type="evidence" value="ECO:0007669"/>
    <property type="project" value="UniProtKB-KW"/>
</dbReference>
<evidence type="ECO:0000259" key="11">
    <source>
        <dbReference type="Pfam" id="PF00890"/>
    </source>
</evidence>
<comment type="subcellular location">
    <subcellularLocation>
        <location evidence="1 10">Membrane</location>
        <topology evidence="1 10">Multi-pass membrane protein</topology>
    </subcellularLocation>
</comment>
<evidence type="ECO:0000256" key="9">
    <source>
        <dbReference type="ARBA" id="ARBA00023136"/>
    </source>
</evidence>
<evidence type="ECO:0000256" key="10">
    <source>
        <dbReference type="RuleBase" id="RU363058"/>
    </source>
</evidence>
<evidence type="ECO:0000256" key="7">
    <source>
        <dbReference type="ARBA" id="ARBA00022989"/>
    </source>
</evidence>
<dbReference type="InterPro" id="IPR001204">
    <property type="entry name" value="Phos_transporter"/>
</dbReference>
<dbReference type="OrthoDB" id="260807at2759"/>
<sequence>MVSTGSYLWLVIIGFIIAFILALGLGANDVANSFGTSVASKVLTLRNACVLASICETAGAVLAGGKVTDAIRSKIVDIDYFQNGTESDVLVGSFSALCGGALWLIISTAAKLPVSSTHSVVGAMMGFGLVATGGKAINWKEFGLIVASWVLFPIMAGVISSCFYLALQFFVLKKPDSYSAGLTALPIIYFIVISINLFAVFYNGSEILRFNTIPLYGCLILSFGTGLLVALVTYFVFVPCLRKKIDKEFELETLDSEFVDDKNVQKDNEVKEKTKLLDEANNGDSKNKKYSEGIINETVSDADEEKSPSQPKQHQVLTDEPKTARLLAFVQILTASFASFAHGSNDVSNAVGPLDSVWLTYKHDLIDSDINTPAWILFYGGVGISVGLWIWGRRVIETVGQDLSSITPSSGLIIQFGSVCTVLVASNLGIPISTTHCLVAAVVLVDFVRSNHVTEWKVFFNILIAWLVTVPVSGNIGSAFGARNSFRNSLPSVSRGIHYGFSGVWSNNTAKSEFSKEYPVIDHSYDCIVVGAGGAGLRAAFGLANGGFKTACITKLFPTRSHTVAAQGGVNAALGNMEPDDWKWHMYDTVKGSDWLGDQDAIHYMTKEAPEAVIELENYGMPFSRTDDGKIYQRAFGGQSYDYGKGGQAHRCCCVADRTGHSLLHTLYGQSLRYDTDYFVEYFALDLLMEQGRCAGVIALCLEDGSLHRFNAKNTVIATG</sequence>
<keyword evidence="9 10" id="KW-0472">Membrane</keyword>
<dbReference type="EMBL" id="CACRXK020000692">
    <property type="protein sequence ID" value="CAB3984069.1"/>
    <property type="molecule type" value="Genomic_DNA"/>
</dbReference>
<proteinExistence type="inferred from homology"/>
<dbReference type="PROSITE" id="PS00504">
    <property type="entry name" value="FRD_SDH_FAD_BINDING"/>
    <property type="match status" value="1"/>
</dbReference>
<dbReference type="PANTHER" id="PTHR11101">
    <property type="entry name" value="PHOSPHATE TRANSPORTER"/>
    <property type="match status" value="1"/>
</dbReference>
<reference evidence="12" key="1">
    <citation type="submission" date="2020-04" db="EMBL/GenBank/DDBJ databases">
        <authorList>
            <person name="Alioto T."/>
            <person name="Alioto T."/>
            <person name="Gomez Garrido J."/>
        </authorList>
    </citation>
    <scope>NUCLEOTIDE SEQUENCE</scope>
    <source>
        <strain evidence="12">A484AB</strain>
    </source>
</reference>
<evidence type="ECO:0000256" key="5">
    <source>
        <dbReference type="ARBA" id="ARBA00022630"/>
    </source>
</evidence>
<feature type="transmembrane region" description="Helical" evidence="10">
    <location>
        <begin position="403"/>
        <end position="424"/>
    </location>
</feature>
<comment type="similarity">
    <text evidence="2 10">Belongs to the inorganic phosphate transporter (PiT) (TC 2.A.20) family.</text>
</comment>
<evidence type="ECO:0000313" key="12">
    <source>
        <dbReference type="EMBL" id="CAB3984069.1"/>
    </source>
</evidence>
<dbReference type="Pfam" id="PF01384">
    <property type="entry name" value="PHO4"/>
    <property type="match status" value="1"/>
</dbReference>
<dbReference type="Pfam" id="PF00890">
    <property type="entry name" value="FAD_binding_2"/>
    <property type="match status" value="1"/>
</dbReference>
<evidence type="ECO:0000256" key="8">
    <source>
        <dbReference type="ARBA" id="ARBA00023002"/>
    </source>
</evidence>
<keyword evidence="8" id="KW-0560">Oxidoreductase</keyword>
<feature type="transmembrane region" description="Helical" evidence="10">
    <location>
        <begin position="89"/>
        <end position="106"/>
    </location>
</feature>
<keyword evidence="5" id="KW-0285">Flavoprotein</keyword>
<evidence type="ECO:0000256" key="2">
    <source>
        <dbReference type="ARBA" id="ARBA00009916"/>
    </source>
</evidence>
<dbReference type="Gene3D" id="3.50.50.60">
    <property type="entry name" value="FAD/NAD(P)-binding domain"/>
    <property type="match status" value="1"/>
</dbReference>
<dbReference type="GO" id="GO:0016020">
    <property type="term" value="C:membrane"/>
    <property type="evidence" value="ECO:0007669"/>
    <property type="project" value="UniProtKB-SubCell"/>
</dbReference>
<keyword evidence="7 10" id="KW-1133">Transmembrane helix</keyword>
<evidence type="ECO:0000256" key="4">
    <source>
        <dbReference type="ARBA" id="ARBA00022592"/>
    </source>
</evidence>
<dbReference type="InterPro" id="IPR036188">
    <property type="entry name" value="FAD/NAD-bd_sf"/>
</dbReference>
<dbReference type="InterPro" id="IPR003952">
    <property type="entry name" value="FRD_SDH_FAD_BS"/>
</dbReference>
<organism evidence="12 13">
    <name type="scientific">Paramuricea clavata</name>
    <name type="common">Red gorgonian</name>
    <name type="synonym">Violescent sea-whip</name>
    <dbReference type="NCBI Taxonomy" id="317549"/>
    <lineage>
        <taxon>Eukaryota</taxon>
        <taxon>Metazoa</taxon>
        <taxon>Cnidaria</taxon>
        <taxon>Anthozoa</taxon>
        <taxon>Octocorallia</taxon>
        <taxon>Malacalcyonacea</taxon>
        <taxon>Plexauridae</taxon>
        <taxon>Paramuricea</taxon>
    </lineage>
</organism>
<keyword evidence="4 10" id="KW-0592">Phosphate transport</keyword>
<keyword evidence="13" id="KW-1185">Reference proteome</keyword>
<feature type="transmembrane region" description="Helical" evidence="10">
    <location>
        <begin position="460"/>
        <end position="482"/>
    </location>
</feature>
<feature type="domain" description="FAD-dependent oxidoreductase 2 FAD-binding" evidence="11">
    <location>
        <begin position="526"/>
        <end position="720"/>
    </location>
</feature>
<feature type="transmembrane region" description="Helical" evidence="10">
    <location>
        <begin position="7"/>
        <end position="27"/>
    </location>
</feature>
<feature type="transmembrane region" description="Helical" evidence="10">
    <location>
        <begin position="118"/>
        <end position="137"/>
    </location>
</feature>
<dbReference type="SUPFAM" id="SSF51905">
    <property type="entry name" value="FAD/NAD(P)-binding domain"/>
    <property type="match status" value="1"/>
</dbReference>
<gene>
    <name evidence="12" type="ORF">PACLA_8A030543</name>
</gene>
<evidence type="ECO:0000313" key="13">
    <source>
        <dbReference type="Proteomes" id="UP001152795"/>
    </source>
</evidence>
<protein>
    <recommendedName>
        <fullName evidence="10">Phosphate transporter</fullName>
    </recommendedName>
</protein>
<keyword evidence="3 10" id="KW-0813">Transport</keyword>
<feature type="transmembrane region" description="Helical" evidence="10">
    <location>
        <begin position="143"/>
        <end position="167"/>
    </location>
</feature>
<dbReference type="GO" id="GO:0005315">
    <property type="term" value="F:phosphate transmembrane transporter activity"/>
    <property type="evidence" value="ECO:0007669"/>
    <property type="project" value="InterPro"/>
</dbReference>
<dbReference type="InterPro" id="IPR003953">
    <property type="entry name" value="FAD-dep_OxRdtase_2_FAD-bd"/>
</dbReference>
<dbReference type="Proteomes" id="UP001152795">
    <property type="component" value="Unassembled WGS sequence"/>
</dbReference>
<comment type="function">
    <text evidence="10">Sodium-phosphate symporter.</text>
</comment>
<feature type="transmembrane region" description="Helical" evidence="10">
    <location>
        <begin position="213"/>
        <end position="237"/>
    </location>
</feature>
<feature type="transmembrane region" description="Helical" evidence="10">
    <location>
        <begin position="179"/>
        <end position="201"/>
    </location>
</feature>
<feature type="non-terminal residue" evidence="12">
    <location>
        <position position="720"/>
    </location>
</feature>
<dbReference type="GO" id="GO:0035435">
    <property type="term" value="P:phosphate ion transmembrane transport"/>
    <property type="evidence" value="ECO:0007669"/>
    <property type="project" value="TreeGrafter"/>
</dbReference>
<evidence type="ECO:0000256" key="6">
    <source>
        <dbReference type="ARBA" id="ARBA00022692"/>
    </source>
</evidence>
<dbReference type="UniPathway" id="UPA00223">
    <property type="reaction ID" value="UER01006"/>
</dbReference>
<evidence type="ECO:0000256" key="1">
    <source>
        <dbReference type="ARBA" id="ARBA00004141"/>
    </source>
</evidence>
<dbReference type="FunFam" id="3.50.50.60:FF:000482">
    <property type="entry name" value="Succinate dehydrogenase complex, subunit A, flavoprotein (Fp)"/>
    <property type="match status" value="1"/>
</dbReference>
<comment type="caution">
    <text evidence="12">The sequence shown here is derived from an EMBL/GenBank/DDBJ whole genome shotgun (WGS) entry which is preliminary data.</text>
</comment>
<dbReference type="PANTHER" id="PTHR11101:SF80">
    <property type="entry name" value="PHOSPHATE TRANSPORTER"/>
    <property type="match status" value="1"/>
</dbReference>
<keyword evidence="6 10" id="KW-0812">Transmembrane</keyword>
<dbReference type="GO" id="GO:0006099">
    <property type="term" value="P:tricarboxylic acid cycle"/>
    <property type="evidence" value="ECO:0007669"/>
    <property type="project" value="UniProtKB-UniPathway"/>
</dbReference>
<dbReference type="AlphaFoldDB" id="A0A6S7G589"/>
<name>A0A6S7G589_PARCT</name>
<feature type="transmembrane region" description="Helical" evidence="10">
    <location>
        <begin position="374"/>
        <end position="391"/>
    </location>
</feature>
<accession>A0A6S7G589</accession>